<dbReference type="SMART" id="SM00449">
    <property type="entry name" value="SPRY"/>
    <property type="match status" value="3"/>
</dbReference>
<dbReference type="GO" id="GO:0006941">
    <property type="term" value="P:striated muscle contraction"/>
    <property type="evidence" value="ECO:0007669"/>
    <property type="project" value="TreeGrafter"/>
</dbReference>
<dbReference type="SUPFAM" id="SSF49899">
    <property type="entry name" value="Concanavalin A-like lectins/glucanases"/>
    <property type="match status" value="2"/>
</dbReference>
<dbReference type="GO" id="GO:0042383">
    <property type="term" value="C:sarcolemma"/>
    <property type="evidence" value="ECO:0007669"/>
    <property type="project" value="TreeGrafter"/>
</dbReference>
<dbReference type="PANTHER" id="PTHR46399">
    <property type="entry name" value="B30.2/SPRY DOMAIN-CONTAINING PROTEIN"/>
    <property type="match status" value="1"/>
</dbReference>
<dbReference type="Pfam" id="PF02815">
    <property type="entry name" value="MIR"/>
    <property type="match status" value="1"/>
</dbReference>
<feature type="transmembrane region" description="Helical" evidence="16">
    <location>
        <begin position="4807"/>
        <end position="4829"/>
    </location>
</feature>
<dbReference type="FunFam" id="2.80.10.50:FF:000022">
    <property type="entry name" value="Ryanodine receptor, isoform E"/>
    <property type="match status" value="1"/>
</dbReference>
<dbReference type="Pfam" id="PF08454">
    <property type="entry name" value="RIH_assoc"/>
    <property type="match status" value="1"/>
</dbReference>
<feature type="region of interest" description="Disordered" evidence="15">
    <location>
        <begin position="1376"/>
        <end position="1458"/>
    </location>
</feature>
<dbReference type="InterPro" id="IPR014821">
    <property type="entry name" value="Ins145_P3_rcpt"/>
</dbReference>
<dbReference type="InterPro" id="IPR013662">
    <property type="entry name" value="RIH_assoc-dom"/>
</dbReference>
<dbReference type="Proteomes" id="UP000050640">
    <property type="component" value="Unplaced"/>
</dbReference>
<dbReference type="InterPro" id="IPR000699">
    <property type="entry name" value="RIH_dom"/>
</dbReference>
<keyword evidence="7" id="KW-0106">Calcium</keyword>
<dbReference type="InterPro" id="IPR035910">
    <property type="entry name" value="RyR/IP3R_RIH_dom_sf"/>
</dbReference>
<feature type="region of interest" description="Disordered" evidence="15">
    <location>
        <begin position="3771"/>
        <end position="3800"/>
    </location>
</feature>
<evidence type="ECO:0000256" key="13">
    <source>
        <dbReference type="ARBA" id="ARBA00023303"/>
    </source>
</evidence>
<dbReference type="InterPro" id="IPR003032">
    <property type="entry name" value="Ryanodine_rcpt"/>
</dbReference>
<feature type="domain" description="EF-hand" evidence="18">
    <location>
        <begin position="4165"/>
        <end position="4200"/>
    </location>
</feature>
<dbReference type="SMART" id="SM00054">
    <property type="entry name" value="EFh"/>
    <property type="match status" value="2"/>
</dbReference>
<feature type="compositionally biased region" description="Basic and acidic residues" evidence="15">
    <location>
        <begin position="3771"/>
        <end position="3794"/>
    </location>
</feature>
<dbReference type="Gene3D" id="1.10.490.160">
    <property type="match status" value="1"/>
</dbReference>
<accession>A0A158Q797</accession>
<evidence type="ECO:0000259" key="18">
    <source>
        <dbReference type="PROSITE" id="PS50222"/>
    </source>
</evidence>
<keyword evidence="12" id="KW-1071">Ligand-gated ion channel</keyword>
<evidence type="ECO:0000256" key="11">
    <source>
        <dbReference type="ARBA" id="ARBA00023136"/>
    </source>
</evidence>
<dbReference type="InterPro" id="IPR009460">
    <property type="entry name" value="Ryanrecept_TM4-6"/>
</dbReference>
<evidence type="ECO:0000256" key="2">
    <source>
        <dbReference type="ARBA" id="ARBA00022448"/>
    </source>
</evidence>
<evidence type="ECO:0000256" key="5">
    <source>
        <dbReference type="ARBA" id="ARBA00022692"/>
    </source>
</evidence>
<dbReference type="GO" id="GO:0006874">
    <property type="term" value="P:intracellular calcium ion homeostasis"/>
    <property type="evidence" value="ECO:0007669"/>
    <property type="project" value="InterPro"/>
</dbReference>
<evidence type="ECO:0000256" key="10">
    <source>
        <dbReference type="ARBA" id="ARBA00023065"/>
    </source>
</evidence>
<dbReference type="FunFam" id="1.10.490.160:FF:000003">
    <property type="entry name" value="Ryanodine receptor, isoform E"/>
    <property type="match status" value="1"/>
</dbReference>
<evidence type="ECO:0000313" key="19">
    <source>
        <dbReference type="Proteomes" id="UP000050640"/>
    </source>
</evidence>
<dbReference type="InterPro" id="IPR013333">
    <property type="entry name" value="Ryan_recept"/>
</dbReference>
<dbReference type="InterPro" id="IPR018247">
    <property type="entry name" value="EF_Hand_1_Ca_BS"/>
</dbReference>
<dbReference type="InterPro" id="IPR005821">
    <property type="entry name" value="Ion_trans_dom"/>
</dbReference>
<dbReference type="InterPro" id="IPR011992">
    <property type="entry name" value="EF-hand-dom_pair"/>
</dbReference>
<evidence type="ECO:0000256" key="12">
    <source>
        <dbReference type="ARBA" id="ARBA00023286"/>
    </source>
</evidence>
<dbReference type="Gene3D" id="6.20.350.10">
    <property type="match status" value="2"/>
</dbReference>
<dbReference type="Gene3D" id="1.10.238.10">
    <property type="entry name" value="EF-hand"/>
    <property type="match status" value="1"/>
</dbReference>
<keyword evidence="19" id="KW-1185">Reference proteome</keyword>
<dbReference type="STRING" id="1147741.A0A158Q797"/>
<dbReference type="Pfam" id="PF08709">
    <property type="entry name" value="Ins145_P3_rec"/>
    <property type="match status" value="1"/>
</dbReference>
<dbReference type="GO" id="GO:0005790">
    <property type="term" value="C:smooth endoplasmic reticulum"/>
    <property type="evidence" value="ECO:0007669"/>
    <property type="project" value="TreeGrafter"/>
</dbReference>
<dbReference type="Gene3D" id="1.10.287.70">
    <property type="match status" value="1"/>
</dbReference>
<dbReference type="InterPro" id="IPR001870">
    <property type="entry name" value="B30.2/SPRY"/>
</dbReference>
<protein>
    <submittedName>
        <fullName evidence="20">Ryanodine receptor 44F</fullName>
    </submittedName>
</protein>
<proteinExistence type="predicted"/>
<reference evidence="20" key="1">
    <citation type="submission" date="2016-04" db="UniProtKB">
        <authorList>
            <consortium name="WormBaseParasite"/>
        </authorList>
    </citation>
    <scope>IDENTIFICATION</scope>
</reference>
<evidence type="ECO:0000256" key="6">
    <source>
        <dbReference type="ARBA" id="ARBA00022737"/>
    </source>
</evidence>
<dbReference type="Pfam" id="PF06459">
    <property type="entry name" value="RR_TM4-6"/>
    <property type="match status" value="1"/>
</dbReference>
<dbReference type="Pfam" id="PF13499">
    <property type="entry name" value="EF-hand_7"/>
    <property type="match status" value="1"/>
</dbReference>
<dbReference type="InterPro" id="IPR016093">
    <property type="entry name" value="MIR_motif"/>
</dbReference>
<keyword evidence="3" id="KW-0109">Calcium transport</keyword>
<feature type="transmembrane region" description="Helical" evidence="16">
    <location>
        <begin position="4669"/>
        <end position="4691"/>
    </location>
</feature>
<dbReference type="SUPFAM" id="SSF82109">
    <property type="entry name" value="MIR domain"/>
    <property type="match status" value="2"/>
</dbReference>
<feature type="transmembrane region" description="Helical" evidence="16">
    <location>
        <begin position="4606"/>
        <end position="4623"/>
    </location>
</feature>
<dbReference type="Gene3D" id="1.25.10.30">
    <property type="entry name" value="IP3 receptor type 1 binding core, RIH domain"/>
    <property type="match status" value="1"/>
</dbReference>
<dbReference type="CDD" id="cd12878">
    <property type="entry name" value="SPRY2_RyR"/>
    <property type="match status" value="1"/>
</dbReference>
<feature type="compositionally biased region" description="Low complexity" evidence="15">
    <location>
        <begin position="4507"/>
        <end position="4516"/>
    </location>
</feature>
<dbReference type="FunFam" id="1.10.287.70:FF:000017">
    <property type="entry name" value="ryanodine receptor isoform X2"/>
    <property type="match status" value="1"/>
</dbReference>
<evidence type="ECO:0000256" key="1">
    <source>
        <dbReference type="ARBA" id="ARBA00004326"/>
    </source>
</evidence>
<dbReference type="FunFam" id="2.80.10.50:FF:000021">
    <property type="entry name" value="Ryanodine receptor, isoform F"/>
    <property type="match status" value="1"/>
</dbReference>
<dbReference type="InterPro" id="IPR048581">
    <property type="entry name" value="RYDR_Jsol"/>
</dbReference>
<dbReference type="PRINTS" id="PR00795">
    <property type="entry name" value="RYANODINER"/>
</dbReference>
<evidence type="ECO:0000313" key="20">
    <source>
        <dbReference type="WBParaSite" id="EEL_0000393501-mRNA-1"/>
    </source>
</evidence>
<dbReference type="SUPFAM" id="SSF47473">
    <property type="entry name" value="EF-hand"/>
    <property type="match status" value="1"/>
</dbReference>
<keyword evidence="10" id="KW-0406">Ion transport</keyword>
<dbReference type="SMART" id="SM00472">
    <property type="entry name" value="MIR"/>
    <property type="match status" value="4"/>
</dbReference>
<dbReference type="GO" id="GO:0033017">
    <property type="term" value="C:sarcoplasmic reticulum membrane"/>
    <property type="evidence" value="ECO:0007669"/>
    <property type="project" value="UniProtKB-SubCell"/>
</dbReference>
<name>A0A158Q797_9BILA</name>
<keyword evidence="2" id="KW-0813">Transport</keyword>
<dbReference type="InterPro" id="IPR002048">
    <property type="entry name" value="EF_hand_dom"/>
</dbReference>
<organism evidence="19 20">
    <name type="scientific">Elaeophora elaphi</name>
    <dbReference type="NCBI Taxonomy" id="1147741"/>
    <lineage>
        <taxon>Eukaryota</taxon>
        <taxon>Metazoa</taxon>
        <taxon>Ecdysozoa</taxon>
        <taxon>Nematoda</taxon>
        <taxon>Chromadorea</taxon>
        <taxon>Rhabditida</taxon>
        <taxon>Spirurina</taxon>
        <taxon>Spiruromorpha</taxon>
        <taxon>Filarioidea</taxon>
        <taxon>Onchocercidae</taxon>
        <taxon>Elaeophora</taxon>
    </lineage>
</organism>
<evidence type="ECO:0000259" key="17">
    <source>
        <dbReference type="PROSITE" id="PS50188"/>
    </source>
</evidence>
<evidence type="ECO:0000256" key="14">
    <source>
        <dbReference type="ARBA" id="ARBA00036634"/>
    </source>
</evidence>
<dbReference type="PROSITE" id="PS00018">
    <property type="entry name" value="EF_HAND_1"/>
    <property type="match status" value="2"/>
</dbReference>
<dbReference type="PROSITE" id="PS50188">
    <property type="entry name" value="B302_SPRY"/>
    <property type="match status" value="2"/>
</dbReference>
<dbReference type="InterPro" id="IPR035764">
    <property type="entry name" value="SPRY2_RyR"/>
</dbReference>
<dbReference type="InterPro" id="IPR035761">
    <property type="entry name" value="SPRY1_RyR"/>
</dbReference>
<dbReference type="CDD" id="cd12877">
    <property type="entry name" value="SPRY1_RyR"/>
    <property type="match status" value="1"/>
</dbReference>
<dbReference type="PROSITE" id="PS50222">
    <property type="entry name" value="EF_HAND_2"/>
    <property type="match status" value="1"/>
</dbReference>
<dbReference type="GO" id="GO:0034704">
    <property type="term" value="C:calcium channel complex"/>
    <property type="evidence" value="ECO:0007669"/>
    <property type="project" value="TreeGrafter"/>
</dbReference>
<sequence>MTDKEGAGDGEQDDISFLRTGDIVAMTCMASANREGVLGSERVCLCTEGFGNRMCSLENVSDRDLPPDISMCMLYIDNALSVRALQEMMSNDKELRGAGSGGGHKTLLYGHAVQLKHVQSEMVSLNLLYLACLSSCSSNDKLAFDVGVQENNEGEACWWTIHPASKQRSEGEKVRVGDDVILVSVATERYLHMTHSKGFMVIASFHQTLWNITSVSSGSVRMRNMGALFGNDVLRFFHGNDEVLTIPENWSEHPQHNMAIYEGGAAVSQARSLWRIELIRGKWHGALVGWEQPFRIRHITSGRYLGVMENVIQLYDKDKAELDTTAFVMYQIKDTKKQLTEEKEEGMGVATIRYGETNAFIQHIKTELWLSYQTSEITKKGLGKVEEKKAVALKDGHMDDCFTFFMALEEESKSARVIRKCSSVLNRFLKGIEALQREGKQAPDWNRVDLSEVLKLMEDLIDYFAQPDEDDFEASQNRLSALRSRQDLFQEEGVLNMILDTIDKFSQMEAMPDFAGLLNDDTQMMWEEISTYLYLLVAAMIKGNHYNCAQFASAQRLQWLFGRLSNPQSAEGILDVLYCVLTESPEALNMINESHIKSVISLLEKVGRDPKVLDVLSSLCEGNGMAVRSSQNTITQHLLPGKDLLLQTKMRDHVSSMTPNIFVGVVEGSSQFRRWYYEAEVEHIEQMTKTEPYLRIGWANSMGYKPFPGSGDGWGCIGVGDDYYSYGFDGRCIYCANKKHVISTRTLQKGDIVGCLLDLNIPKIRFTINGQETTGLFKNFNIDGFFFPVMSLSAKVSCRFLFGGTEGRLRFGPPSGFSALIEAAANQLEIGECVSFGDIGKNVYTGPSILRENTEPFVPKLVDISSVVLPHFAMDIHEKLAENLHELWSMRKIELGWTYGEVQVRDEETRRHPCLTSFHQLPSNEKTYNINLAIDTMKTIEALRYHMILEEPPVRLRPVRLPQNYQQSNGFKPQPLDSHEIVLHDNMFPLIDALAKNTHNVWAREKIRRGWTFGLNEFVNATQKRSPHLVPYEVVDQRIKEANRESATEFIKTLQLFGIFLESPVLEHDEAAEKELQATKAFSRTYRAEALYAVSSGKWYFEFEVLTSGFMKVGWMDVSAQPTVDIGIDDRSYGFDGYLARKWHQGPVTYGREWKIGDIVGAFLDLSDRTISFSLNGELLLDPSGSEMAFDNITVTDGFVPAMTFSVGQKARLNFGQDSNSLKYFTTCGLQEGYEPFCVNMYRQMPMWYAKRLPQFEDIGLNSTIEVSRILPTASSPPCLKITQKVIDTGDMAAQEKTKMEYIRLSLPVKCNNVLQPTKDKESIMRSLQEIEKHLSEEAAHPISTTIVHPAIPREFSDDIKASKRSFGKSLLSAFKHSTEEDESSARSKPTSFDSDHHLAPEPSPIRMSGSMLELSNGDDHREGRHKQRGLMAKFHQKKREETSTDSKRTTGTLPDGQIAGADAISAEEILVSSPSKDEQDMPMPRSGPGRARRFLTSRKWKKQKNQKVLQHRRPSIAALEQSAVAEGNILFDDVRPMTELSDKIDEFYYAIRIFPGQDPANVWVGWVTPKYHFYAERFVSGEAVRRCKFQETNKNVNERESIEYRNCYMMNAAELLQSVPDAGNTKVSGLLIGCIIDTSIGELSFIASKQDTGFRFKLEPGAILYPAAFVAPTSAEILQFELGRIKYTFPLSSAMSKSSHKSLLPFCPPRLTVEKLNPVHWARVPNECLRTTALKLSDFRGIIFEQIRHSWSVLCDDPVRIMSIYVPEKDTSYDILEMIEHNDFLTFHRQTLNLYCKLAAHGNQKVAHILCSHVDEDQIMYAVMSHYLSGPLRQGFHDFLIAVHLRTYVDARQSTAREYVIPLKQNHEIENVFHPGSENRFPQILGPTVSIRPVIACSEVRSDFGTDEEAKLQPPAFNFDALKAHVMSALSSAIEHAVISCRDLIGGNCLNHFEPLFKLFNSLLVIGMFDDDDIKDVLKLIHPIAFDENYVPGLKQKGLTEIELEEGVKIQLTIILESICDIQLRHRVESLVSFAAGFVGDLQQDQFARYMSIKQTDMTSAEAAKRTKEFRCPPREQMFRLVKCKAVSDDSVGIMLDDDTEYDQCPMDETLQQQLRDFCSLLVGKVGCAKDDKSDELSNLVVLDEANSWVDQLAQLVIRVPPPLTGEENDMNHNGTENFRHMICTMLKSWATSSLIESNDLIRKMFSLLLRQYTGVAEMMKALSQTYVLHERNIEDVQDFIENLVQVRELLSVQFESAEETVLKRGLWKLMNNRIFFQHPDLMRLLTVHENVMSIMMNVLTAQQGAANHTEPAEHVENTEEIANAKESKDASEMVVACSRFLCYFCRTSRHNQKAMFEHLSFLLDNATMLLARPSLRALALREEELDKVTVYLSRCGLQPNSELVAKGYPDIGWDPVEGERYIDFLRFCVWINGESVEENANLVIRLLIRRPECLGVALKGEGQGLFSAFKEAITLSEDIRALEEEKNRAIIHSALLKEQPNYPNKETEGEDYIDLGAATLDFYSSLVDLLAKCAPDKINIQAGKGDCLRARAILRSLISLDDLGQILALRFTIPNLIASVAIDDVGPLPGLLPNHKQSVLLFLDRVYGIDSQEMLFHFLEKSFLPDLRAATMMDSPTSVENDTALALNRYLCNAVLPLLTSHSHYFADAEHHAALLDTTLHTVYSMNRLLSLTKNQRDAVSDFLVAITRELPPAMMVKLMRKVISDIQEMDENLLVPLRILTLHYERCTKYYGLGNVYGMASETEKRLSMLLFYAIFDSLGSRQYDPELFGKALPCLTAIGSAISPDYTLTTTGDDMDKIQKAKDRGVWNPDPVDVSRIVVDDDLKSVISKFAEHFHDSWASRKIEKGWNYGELYSRQALTHPRLRRFSLLPDFEKNFYQERCAECLRALLAWNYSIELTDYDAADRAVQNNNSSGTSTENFNPKPVDLSNMTLEKDMTAIAEKMAEESHKIWAKKVFADLSRGGPMPPQLVPWDLLTDFERRKDRFRAAEILKFLQYHGYRVWSSSKAEPSTERVKIDSERSSVEKRFAYNLLKKLIQYLEQASLKMKTIKPSQELTRQNSFRREGQDVKFFEKVVLPLMRAYFNAHKNYFLASSSIVQTGMASDKEKEMVANLFCRLASLLRIKSHAFGSVAKITVRCLQGLTQALDLRTLVKINSDIVRTGLLTFFNNCADDLFSAVEELQNGGQYSLLRGQNLKSWVSLEFANQMIIPVLTTMFVHLAINHFGSDLLLDEIQAACYKILDSAYLMNSLAATASQRKSIAYEMDKHRPALGQCLAAFAGCFPVAFLEDQFNKNNKYSLLAKSQDQSVQVQEMLQNLLAHIPQMDKLLTDVEQVVQSGAMYRDQPAIYDVDLPLICSYLTYWWQLGPDSNNRSSAPVTDVSSEYINRIFRALLQMIHNHIGVENASWLCRINFFSVQIIPYVSFDAVKDYILPVAERLRRLAEKAYREEEHTRTHPDDADEGSVAEDNAHLVRDVYAYFPILMKYTDLHRAQWLKSPSWETDGIYENVAVIFKIWSLSQHFKREELNFMAQYEDESVAGGTGEMKTGKAAIAERKKKRREGQIRKDKHASSIVIACLKRLLPVGLNVFGGRELDIVQQAKEKFLAKEPEDKIRELVRSLLDIPAKTDPTDKNAWQLNLYRKIGKSEMRNKDVMTLDGIVEKITSMGQVVAILHVTEHPQGSMDNAWKTMISSQRKRAVVACFRMIPLYGIPRHRAINFFLPAFNKLWLEDEDVGQDALIKELTMENGHQEQVHIKTGDDEATNDEKDEKSQAPPDPLRQLIQCFQRAATSEQSQTVSIANDSLFVNFAQVMSKSIHIEDEDEGDDEGELDQAQKEEISQALRAEQAVLADRGAAIMCLMYLSASNGEPSDMVAEALQLGIHLLNGGNSKIQEMLIDYLQLKKDVRFFTSLAGLMNKCSVLNLEMYERQIKAEGLGMGAGLAAGANQNLNDSEFTCSLFRFLQLTCEGHNLEFQNYLRAQPGHTTSVNLINCTVDYLLRLQESVMDFYWHYSSKDVIDESGKEYFLRAIHVCSQVFNTLTESIQGPCTGNQMTLANSRLWDAINGFFFLFAHMMEKLYKNSTQLELLREFLNLQKDMIVLMLSMLEGNVLNGSIGKQMVDALVESEQNVEMILKFSDMFLKLKDLTTSQAFQDFDTNRDGWISPKEFQRAMESQKMYSVEEITYLMMCTDVNNDGKVDYMEFTERFHNPARDIGFNVAVLLTNLKEHITSDPRLEKIIKQASSLLEYFDPYLGRIEIMGSSKKVEKIYFEIQESWLEQWSKQQIRDSKNSFLFNVLQDDGGDQGKLEAFINFCEDTIFEMQHAAEISAGDMADSKIERAKKQRDYFLQQTSAGVQISETFKTGFNYGINAANALKPANVKKIFNRANATVRSMTWTQLIIAIITLLAKISMKAAMFIYLIICTFIRFGYYLMTPDRDEMEVEQAALPMPESASMPYSSPVLPSVQQYQRFSNYDVFGVRLPSAQPSAASQGQSKTEITNGPIPVPQSDTVLKPSATVQQHPSLYETQSISGTAAQYNQVASPTISEYGTADYYEPKIAEQIPPRSRGSLLNMLARNFKTIEKTTLYLAFFINVILLFHRIKISDSGASEGLEGEGDGDEEMESVYISGVILPYTSYEVTGWMLAQLLYWISVLHAIASFALLVSFYQLKIPLITFKREKEVARRLMFDGCWLTEDDDEERSLVNTVFWYIDRIVISSKSFPMKYWDKFVRRKTRHKFRDQIDEDTLITVLGEDKPATDTAFDYRYACWLWLGVILTNGQFLYRVHYLLCSALGVFVSPFFYAFHLIDVVLSFPMLKAILQSVTHNLQQLILTIMMTLVVVYLYTVLAFNFFRKFYVQEGEGEEPPDRKCHNMLTCFIYHFYAGVRAGGGIGDELESPYGDDLEYWRMLYDISFFFFVIIILLAIMQGLIIDAFGELRDQQESATEKLESSCFICDIGKETFDRLPRGFEIHTSKEHNFANYLFFLQHLVNKDETEYTGQETYVREKYDNRDWEFFPVGECFMKQYEDQLLQS</sequence>
<keyword evidence="9 16" id="KW-1133">Transmembrane helix</keyword>
<keyword evidence="5 16" id="KW-0812">Transmembrane</keyword>
<comment type="subcellular location">
    <subcellularLocation>
        <location evidence="1">Sarcoplasmic reticulum membrane</location>
        <topology evidence="1">Multi-pass membrane protein</topology>
    </subcellularLocation>
</comment>
<feature type="transmembrane region" description="Helical" evidence="16">
    <location>
        <begin position="4849"/>
        <end position="4874"/>
    </location>
</feature>
<keyword evidence="4" id="KW-0107">Calcium channel</keyword>
<feature type="transmembrane region" description="Helical" evidence="16">
    <location>
        <begin position="4934"/>
        <end position="4953"/>
    </location>
</feature>
<dbReference type="CDD" id="cd12879">
    <property type="entry name" value="SPRY3_RyR"/>
    <property type="match status" value="1"/>
</dbReference>
<dbReference type="InterPro" id="IPR013320">
    <property type="entry name" value="ConA-like_dom_sf"/>
</dbReference>
<feature type="region of interest" description="Disordered" evidence="15">
    <location>
        <begin position="3569"/>
        <end position="3588"/>
    </location>
</feature>
<dbReference type="CDD" id="cd23278">
    <property type="entry name" value="beta-trefoil_MIR_RyR"/>
    <property type="match status" value="1"/>
</dbReference>
<dbReference type="PANTHER" id="PTHR46399:SF8">
    <property type="entry name" value="B30.2_SPRY DOMAIN-CONTAINING PROTEIN"/>
    <property type="match status" value="1"/>
</dbReference>
<feature type="region of interest" description="Disordered" evidence="15">
    <location>
        <begin position="4507"/>
        <end position="4532"/>
    </location>
</feature>
<evidence type="ECO:0000256" key="16">
    <source>
        <dbReference type="SAM" id="Phobius"/>
    </source>
</evidence>
<dbReference type="InterPro" id="IPR003877">
    <property type="entry name" value="SPRY_dom"/>
</dbReference>
<comment type="catalytic activity">
    <reaction evidence="14">
        <text>Ca(2+)(in) = Ca(2+)(out)</text>
        <dbReference type="Rhea" id="RHEA:29671"/>
        <dbReference type="ChEBI" id="CHEBI:29108"/>
    </reaction>
</comment>
<keyword evidence="8" id="KW-0703">Sarcoplasmic reticulum</keyword>
<dbReference type="FunFam" id="2.60.120.920:FF:000003">
    <property type="entry name" value="ryanodine receptor isoform X2"/>
    <property type="match status" value="1"/>
</dbReference>
<keyword evidence="11 16" id="KW-0472">Membrane</keyword>
<dbReference type="FunFam" id="1.10.490.160:FF:000006">
    <property type="entry name" value="Protein CBR-LIPL-6"/>
    <property type="match status" value="1"/>
</dbReference>
<dbReference type="GO" id="GO:0005219">
    <property type="term" value="F:ryanodine-sensitive calcium-release channel activity"/>
    <property type="evidence" value="ECO:0007669"/>
    <property type="project" value="InterPro"/>
</dbReference>
<dbReference type="InterPro" id="IPR035762">
    <property type="entry name" value="SPRY3_RyR"/>
</dbReference>
<dbReference type="CDD" id="cd00051">
    <property type="entry name" value="EFh"/>
    <property type="match status" value="1"/>
</dbReference>
<evidence type="ECO:0000256" key="4">
    <source>
        <dbReference type="ARBA" id="ARBA00022673"/>
    </source>
</evidence>
<feature type="compositionally biased region" description="Basic and acidic residues" evidence="15">
    <location>
        <begin position="1439"/>
        <end position="1449"/>
    </location>
</feature>
<dbReference type="GO" id="GO:0005509">
    <property type="term" value="F:calcium ion binding"/>
    <property type="evidence" value="ECO:0007669"/>
    <property type="project" value="InterPro"/>
</dbReference>
<dbReference type="WBParaSite" id="EEL_0000393501-mRNA-1">
    <property type="protein sequence ID" value="EEL_0000393501-mRNA-1"/>
    <property type="gene ID" value="EEL_0000393501"/>
</dbReference>
<dbReference type="GO" id="GO:0014808">
    <property type="term" value="P:release of sequestered calcium ion into cytosol by sarcoplasmic reticulum"/>
    <property type="evidence" value="ECO:0007669"/>
    <property type="project" value="TreeGrafter"/>
</dbReference>
<dbReference type="InterPro" id="IPR036300">
    <property type="entry name" value="MIR_dom_sf"/>
</dbReference>
<evidence type="ECO:0000256" key="8">
    <source>
        <dbReference type="ARBA" id="ARBA00022951"/>
    </source>
</evidence>
<dbReference type="SUPFAM" id="SSF100909">
    <property type="entry name" value="IP3 receptor type 1 binding core, domain 2"/>
    <property type="match status" value="1"/>
</dbReference>
<dbReference type="Pfam" id="PF02026">
    <property type="entry name" value="RyR"/>
    <property type="match status" value="4"/>
</dbReference>
<dbReference type="Pfam" id="PF00520">
    <property type="entry name" value="Ion_trans"/>
    <property type="match status" value="1"/>
</dbReference>
<feature type="domain" description="B30.2/SPRY" evidence="17">
    <location>
        <begin position="1026"/>
        <end position="1220"/>
    </location>
</feature>
<dbReference type="Pfam" id="PF00622">
    <property type="entry name" value="SPRY"/>
    <property type="match status" value="3"/>
</dbReference>
<dbReference type="FunFam" id="1.10.238.10:FF:000132">
    <property type="entry name" value="Ryanodine receptor 44F"/>
    <property type="match status" value="1"/>
</dbReference>
<feature type="domain" description="B30.2/SPRY" evidence="17">
    <location>
        <begin position="586"/>
        <end position="807"/>
    </location>
</feature>
<evidence type="ECO:0000256" key="9">
    <source>
        <dbReference type="ARBA" id="ARBA00022989"/>
    </source>
</evidence>
<keyword evidence="13" id="KW-0407">Ion channel</keyword>
<feature type="region of interest" description="Disordered" evidence="15">
    <location>
        <begin position="1473"/>
        <end position="1492"/>
    </location>
</feature>
<keyword evidence="6" id="KW-0677">Repeat</keyword>
<evidence type="ECO:0000256" key="7">
    <source>
        <dbReference type="ARBA" id="ARBA00022837"/>
    </source>
</evidence>
<dbReference type="InterPro" id="IPR043136">
    <property type="entry name" value="B30.2/SPRY_sf"/>
</dbReference>
<evidence type="ECO:0000256" key="3">
    <source>
        <dbReference type="ARBA" id="ARBA00022568"/>
    </source>
</evidence>
<dbReference type="InterPro" id="IPR015925">
    <property type="entry name" value="Ryanodine_IP3_receptor"/>
</dbReference>
<dbReference type="Pfam" id="PF01365">
    <property type="entry name" value="RYDR_ITPR"/>
    <property type="match status" value="2"/>
</dbReference>
<dbReference type="Gene3D" id="2.80.10.50">
    <property type="match status" value="2"/>
</dbReference>
<dbReference type="GO" id="GO:0030018">
    <property type="term" value="C:Z disc"/>
    <property type="evidence" value="ECO:0007669"/>
    <property type="project" value="TreeGrafter"/>
</dbReference>
<dbReference type="Pfam" id="PF21119">
    <property type="entry name" value="RYDR_Jsol"/>
    <property type="match status" value="1"/>
</dbReference>
<evidence type="ECO:0000256" key="15">
    <source>
        <dbReference type="SAM" id="MobiDB-lite"/>
    </source>
</evidence>
<dbReference type="Gene3D" id="2.60.120.920">
    <property type="match status" value="3"/>
</dbReference>